<evidence type="ECO:0000313" key="3">
    <source>
        <dbReference type="Proteomes" id="UP000001312"/>
    </source>
</evidence>
<protein>
    <submittedName>
        <fullName evidence="2">Uncharacterized protein</fullName>
    </submittedName>
</protein>
<proteinExistence type="predicted"/>
<keyword evidence="1" id="KW-0175">Coiled coil</keyword>
<evidence type="ECO:0000256" key="1">
    <source>
        <dbReference type="SAM" id="Coils"/>
    </source>
</evidence>
<evidence type="ECO:0000313" key="2">
    <source>
        <dbReference type="EMBL" id="EDN99890.1"/>
    </source>
</evidence>
<dbReference type="GeneID" id="5492811"/>
<organism evidence="2 3">
    <name type="scientific">Sclerotinia sclerotiorum (strain ATCC 18683 / 1980 / Ss-1)</name>
    <name type="common">White mold</name>
    <name type="synonym">Whetzelinia sclerotiorum</name>
    <dbReference type="NCBI Taxonomy" id="665079"/>
    <lineage>
        <taxon>Eukaryota</taxon>
        <taxon>Fungi</taxon>
        <taxon>Dikarya</taxon>
        <taxon>Ascomycota</taxon>
        <taxon>Pezizomycotina</taxon>
        <taxon>Leotiomycetes</taxon>
        <taxon>Helotiales</taxon>
        <taxon>Sclerotiniaceae</taxon>
        <taxon>Sclerotinia</taxon>
    </lineage>
</organism>
<accession>A7EBR2</accession>
<name>A7EBR2_SCLS1</name>
<dbReference type="EMBL" id="CH476623">
    <property type="protein sequence ID" value="EDN99890.1"/>
    <property type="molecule type" value="Genomic_DNA"/>
</dbReference>
<sequence>MDLRSDIPEVHEEHPSKKQKFTEIKNDDFENKLTVPIALELGQESRDLECKLSSLQCGRKETQTKMAPQSNSCKNVSPRPNAILPSQQNASVNVVSTPMEISNHLPLSPGVRHDLACHFRVFREILSRIFSVEIQDLRRRMAKVKVESIHTLEEEMLRLQGGVKTSKDQLNELEMELKRTFETMVMIGVDISEAENDSSNTCGESMPTLVLLEKTDNSSAELLEEEIKRLKSENIRLGEKVQKLEEESVDFKTYGFQSVPIKFFTSDPKLDPQ</sequence>
<gene>
    <name evidence="2" type="ORF">SS1G_02748</name>
</gene>
<dbReference type="AlphaFoldDB" id="A7EBR2"/>
<keyword evidence="3" id="KW-1185">Reference proteome</keyword>
<dbReference type="OMA" id="HDLACHF"/>
<dbReference type="InParanoid" id="A7EBR2"/>
<dbReference type="RefSeq" id="XP_001596528.1">
    <property type="nucleotide sequence ID" value="XM_001596478.1"/>
</dbReference>
<reference evidence="3" key="1">
    <citation type="journal article" date="2011" name="PLoS Genet.">
        <title>Genomic analysis of the necrotrophic fungal pathogens Sclerotinia sclerotiorum and Botrytis cinerea.</title>
        <authorList>
            <person name="Amselem J."/>
            <person name="Cuomo C.A."/>
            <person name="van Kan J.A."/>
            <person name="Viaud M."/>
            <person name="Benito E.P."/>
            <person name="Couloux A."/>
            <person name="Coutinho P.M."/>
            <person name="de Vries R.P."/>
            <person name="Dyer P.S."/>
            <person name="Fillinger S."/>
            <person name="Fournier E."/>
            <person name="Gout L."/>
            <person name="Hahn M."/>
            <person name="Kohn L."/>
            <person name="Lapalu N."/>
            <person name="Plummer K.M."/>
            <person name="Pradier J.M."/>
            <person name="Quevillon E."/>
            <person name="Sharon A."/>
            <person name="Simon A."/>
            <person name="ten Have A."/>
            <person name="Tudzynski B."/>
            <person name="Tudzynski P."/>
            <person name="Wincker P."/>
            <person name="Andrew M."/>
            <person name="Anthouard V."/>
            <person name="Beever R.E."/>
            <person name="Beffa R."/>
            <person name="Benoit I."/>
            <person name="Bouzid O."/>
            <person name="Brault B."/>
            <person name="Chen Z."/>
            <person name="Choquer M."/>
            <person name="Collemare J."/>
            <person name="Cotton P."/>
            <person name="Danchin E.G."/>
            <person name="Da Silva C."/>
            <person name="Gautier A."/>
            <person name="Giraud C."/>
            <person name="Giraud T."/>
            <person name="Gonzalez C."/>
            <person name="Grossetete S."/>
            <person name="Guldener U."/>
            <person name="Henrissat B."/>
            <person name="Howlett B.J."/>
            <person name="Kodira C."/>
            <person name="Kretschmer M."/>
            <person name="Lappartient A."/>
            <person name="Leroch M."/>
            <person name="Levis C."/>
            <person name="Mauceli E."/>
            <person name="Neuveglise C."/>
            <person name="Oeser B."/>
            <person name="Pearson M."/>
            <person name="Poulain J."/>
            <person name="Poussereau N."/>
            <person name="Quesneville H."/>
            <person name="Rascle C."/>
            <person name="Schumacher J."/>
            <person name="Segurens B."/>
            <person name="Sexton A."/>
            <person name="Silva E."/>
            <person name="Sirven C."/>
            <person name="Soanes D.M."/>
            <person name="Talbot N.J."/>
            <person name="Templeton M."/>
            <person name="Yandava C."/>
            <person name="Yarden O."/>
            <person name="Zeng Q."/>
            <person name="Rollins J.A."/>
            <person name="Lebrun M.H."/>
            <person name="Dickman M."/>
        </authorList>
    </citation>
    <scope>NUCLEOTIDE SEQUENCE [LARGE SCALE GENOMIC DNA]</scope>
    <source>
        <strain evidence="3">ATCC 18683 / 1980 / Ss-1</strain>
    </source>
</reference>
<dbReference type="HOGENOM" id="CLU_1160966_0_0_1"/>
<feature type="coiled-coil region" evidence="1">
    <location>
        <begin position="213"/>
        <end position="247"/>
    </location>
</feature>
<dbReference type="Proteomes" id="UP000001312">
    <property type="component" value="Unassembled WGS sequence"/>
</dbReference>
<dbReference type="KEGG" id="ssl:SS1G_02748"/>